<feature type="transmembrane region" description="Helical" evidence="1">
    <location>
        <begin position="205"/>
        <end position="230"/>
    </location>
</feature>
<sequence length="376" mass="40280">MMLVITAVLCAGAVLLWIQTYRAPENVPIRFFALSITLLSVGSVLRNAPGGSLIPVLPNNLLNIVNAFVQLSFFVSVQLGRPGIRRIRWELVAAVVASALVVAAYLSAPADVRPVINDTARFGDRTPVFLFSVPALAYLVYAAGSIAYRIRRILPVVTRRVLRISLVVIAVGAVLQVLGGAIALVTSTLRYTAGLGTVPVDMRPITGALVVTGFLALVVGAIVPLVDGVIREVPRIRAQRAALRTLEPLWRELHTEFPELALKMRSPGPGRALYRRVVEIRDGLVLLGPYLDAAVAREAAARERGAGGSPDEVAVSVQATLVRDALRARRAGEQPPAEVVRLEQETAPGGGTVDWRDDADTLVRLARRFDAAAVPG</sequence>
<feature type="domain" description="DUF6545" evidence="2">
    <location>
        <begin position="238"/>
        <end position="369"/>
    </location>
</feature>
<feature type="transmembrane region" description="Helical" evidence="1">
    <location>
        <begin position="162"/>
        <end position="185"/>
    </location>
</feature>
<dbReference type="InterPro" id="IPR046675">
    <property type="entry name" value="DUF6545"/>
</dbReference>
<keyword evidence="1" id="KW-0812">Transmembrane</keyword>
<comment type="caution">
    <text evidence="3">The sequence shown here is derived from an EMBL/GenBank/DDBJ whole genome shotgun (WGS) entry which is preliminary data.</text>
</comment>
<organism evidence="3 4">
    <name type="scientific">Pseudonocardia sediminis</name>
    <dbReference type="NCBI Taxonomy" id="1397368"/>
    <lineage>
        <taxon>Bacteria</taxon>
        <taxon>Bacillati</taxon>
        <taxon>Actinomycetota</taxon>
        <taxon>Actinomycetes</taxon>
        <taxon>Pseudonocardiales</taxon>
        <taxon>Pseudonocardiaceae</taxon>
        <taxon>Pseudonocardia</taxon>
    </lineage>
</organism>
<feature type="transmembrane region" description="Helical" evidence="1">
    <location>
        <begin position="128"/>
        <end position="150"/>
    </location>
</feature>
<dbReference type="NCBIfam" id="NF042915">
    <property type="entry name" value="MAB_1171c_fam"/>
    <property type="match status" value="1"/>
</dbReference>
<dbReference type="EMBL" id="SHKL01000001">
    <property type="protein sequence ID" value="RZT87952.1"/>
    <property type="molecule type" value="Genomic_DNA"/>
</dbReference>
<proteinExistence type="predicted"/>
<name>A0A4Q7V0H8_PSEST</name>
<feature type="transmembrane region" description="Helical" evidence="1">
    <location>
        <begin position="61"/>
        <end position="79"/>
    </location>
</feature>
<dbReference type="Pfam" id="PF20182">
    <property type="entry name" value="DUF6545"/>
    <property type="match status" value="1"/>
</dbReference>
<dbReference type="AlphaFoldDB" id="A0A4Q7V0H8"/>
<accession>A0A4Q7V0H8</accession>
<keyword evidence="1" id="KW-1133">Transmembrane helix</keyword>
<reference evidence="3 4" key="1">
    <citation type="submission" date="2019-02" db="EMBL/GenBank/DDBJ databases">
        <title>Sequencing the genomes of 1000 actinobacteria strains.</title>
        <authorList>
            <person name="Klenk H.-P."/>
        </authorList>
    </citation>
    <scope>NUCLEOTIDE SEQUENCE [LARGE SCALE GENOMIC DNA]</scope>
    <source>
        <strain evidence="3 4">DSM 45779</strain>
    </source>
</reference>
<dbReference type="Proteomes" id="UP000291591">
    <property type="component" value="Unassembled WGS sequence"/>
</dbReference>
<gene>
    <name evidence="3" type="ORF">EV383_4886</name>
</gene>
<evidence type="ECO:0000256" key="1">
    <source>
        <dbReference type="SAM" id="Phobius"/>
    </source>
</evidence>
<dbReference type="InterPro" id="IPR050039">
    <property type="entry name" value="MAB_1171c-like"/>
</dbReference>
<keyword evidence="1" id="KW-0472">Membrane</keyword>
<evidence type="ECO:0000313" key="4">
    <source>
        <dbReference type="Proteomes" id="UP000291591"/>
    </source>
</evidence>
<evidence type="ECO:0000259" key="2">
    <source>
        <dbReference type="Pfam" id="PF20182"/>
    </source>
</evidence>
<keyword evidence="4" id="KW-1185">Reference proteome</keyword>
<feature type="transmembrane region" description="Helical" evidence="1">
    <location>
        <begin position="91"/>
        <end position="108"/>
    </location>
</feature>
<protein>
    <recommendedName>
        <fullName evidence="2">DUF6545 domain-containing protein</fullName>
    </recommendedName>
</protein>
<evidence type="ECO:0000313" key="3">
    <source>
        <dbReference type="EMBL" id="RZT87952.1"/>
    </source>
</evidence>